<dbReference type="Pfam" id="PF08447">
    <property type="entry name" value="PAS_3"/>
    <property type="match status" value="1"/>
</dbReference>
<dbReference type="SMART" id="SM00448">
    <property type="entry name" value="REC"/>
    <property type="match status" value="1"/>
</dbReference>
<keyword evidence="9" id="KW-0418">Kinase</keyword>
<evidence type="ECO:0000256" key="7">
    <source>
        <dbReference type="ARBA" id="ARBA00022679"/>
    </source>
</evidence>
<evidence type="ECO:0000259" key="19">
    <source>
        <dbReference type="PROSITE" id="PS50112"/>
    </source>
</evidence>
<dbReference type="RefSeq" id="WP_091540944.1">
    <property type="nucleotide sequence ID" value="NZ_FONY01000006.1"/>
</dbReference>
<sequence>MFFSNNIQKQDWQVIKIILLLGALMIPLAGHLCSFWLLDAKDSLVVRYFFALESVLWVYFFAQQKINDKVAYLWLYVHIFTLAIFFSFCLYINQLNYLYQLQYLIVCVALSFCIRSFRLILIFTLFNVAFLGFMAFSLEDSLYTAYAFCIAALALMSITLAFHLPFIKLLSNLQNSWEALEKSQTALEDSERYMKAFLNSTEEGIIILSIDKKVMIFNNIAKVLAKTFANLTLEKGVLFDKFFTSKSRLDSFKYSFNSALSGERVKVIEKSYGGQKWNAYSYTPIYNEQEKIWAVGIAIADITKEKAYEDELRKAEEMYRQILNAVEEHIIVKERGSKYVWANQAFHDFYQMSLEQFSKFSEGIFENKAIEQRHNQDDEYIFETGQSITTSESLRRYDGQERIFQTVKSPIKDAEGKVTMTVSVARDITEQFKMEKALRQSVEEVEELFKQLVKSRDELAESERKLRLLADNSAEMISLCTPEGVITYLSPSSERLTGYSRTYLYGKNLVDFFHPDDIHPVQIASQEQVSQNIKEVHLTHRFKCSAGNYIWVDSIFKYIFDEDGEVLNLQTSSRDVSSRVAAERALQSSEAKFRELFNSGYDAIFIFEILENGLPELIEVNQIACQMFGYTPEEFLRQKIRDLEPLLSREVLQERIQILLKEKSLSYETTLRSKQGNLVPVEIVNTFSKYADHQVVQAVVRDITERKKIEKIQREKEIAEQALKIKSNFLANMGHEIRTPMNGIIGMAHLLTSTSLTAKQAIYTKAILDSSQNLLNILNDILTLSQIEANKVVLNTKAFHLQRLIRNLKQLFAPLLMQKHLHFFADVDDNVPAYIKADETKLLQVLTNLLSNAIKFTHQGKISLRVEILNKDEISQHYWLKISVSDTGKGIPQSHQQAIFEHFYQVENKSEGKNEGAGLGLAICKELVTLWKGEIGVKSIENQGSTFWFTIPVQKEAKPQPQILTQKMDFSSIRFLETKVLIAEDKKVNQEIIKIMLEEKGCVVEIANHGAEALQLAKEKSFDLIIMDILMPVMDGLEATRQIKEKVSKSPIIIGLSANTVEAEVQNYLAQGMDDYLAKPIVPDLLYEKMAYWLADKVSSSNNESDTEKNALLEKMNLKKESNHEEINLINIKTVEKIKILSKNNQKYIASLYQSFKEDVENLIKEAHKSIHLQDKVQLARHVHTLKGLTGTIGASALYSIVSEFYIKLKNNELENETEENLLATLQAIQHTFQQTCPLLAQSLGI</sequence>
<dbReference type="Pfam" id="PF00072">
    <property type="entry name" value="Response_reg"/>
    <property type="match status" value="1"/>
</dbReference>
<dbReference type="GO" id="GO:0000155">
    <property type="term" value="F:phosphorelay sensor kinase activity"/>
    <property type="evidence" value="ECO:0007669"/>
    <property type="project" value="InterPro"/>
</dbReference>
<evidence type="ECO:0000256" key="16">
    <source>
        <dbReference type="SAM" id="Phobius"/>
    </source>
</evidence>
<evidence type="ECO:0000256" key="1">
    <source>
        <dbReference type="ARBA" id="ARBA00000085"/>
    </source>
</evidence>
<evidence type="ECO:0000256" key="8">
    <source>
        <dbReference type="ARBA" id="ARBA00022692"/>
    </source>
</evidence>
<dbReference type="PROSITE" id="PS50110">
    <property type="entry name" value="RESPONSE_REGULATORY"/>
    <property type="match status" value="1"/>
</dbReference>
<keyword evidence="23" id="KW-1185">Reference proteome</keyword>
<dbReference type="FunFam" id="3.30.565.10:FF:000010">
    <property type="entry name" value="Sensor histidine kinase RcsC"/>
    <property type="match status" value="1"/>
</dbReference>
<dbReference type="InterPro" id="IPR036097">
    <property type="entry name" value="HisK_dim/P_sf"/>
</dbReference>
<evidence type="ECO:0000256" key="4">
    <source>
        <dbReference type="ARBA" id="ARBA00022475"/>
    </source>
</evidence>
<feature type="transmembrane region" description="Helical" evidence="16">
    <location>
        <begin position="119"/>
        <end position="138"/>
    </location>
</feature>
<comment type="subcellular location">
    <subcellularLocation>
        <location evidence="2">Cell inner membrane</location>
        <topology evidence="2">Multi-pass membrane protein</topology>
    </subcellularLocation>
</comment>
<keyword evidence="5" id="KW-0997">Cell inner membrane</keyword>
<feature type="modified residue" description="Phosphohistidine" evidence="13">
    <location>
        <position position="1184"/>
    </location>
</feature>
<dbReference type="Gene3D" id="3.40.50.2300">
    <property type="match status" value="1"/>
</dbReference>
<dbReference type="InterPro" id="IPR003594">
    <property type="entry name" value="HATPase_dom"/>
</dbReference>
<dbReference type="InterPro" id="IPR005467">
    <property type="entry name" value="His_kinase_dom"/>
</dbReference>
<keyword evidence="15" id="KW-0175">Coiled coil</keyword>
<proteinExistence type="predicted"/>
<dbReference type="Gene3D" id="1.20.120.160">
    <property type="entry name" value="HPT domain"/>
    <property type="match status" value="1"/>
</dbReference>
<evidence type="ECO:0000256" key="2">
    <source>
        <dbReference type="ARBA" id="ARBA00004429"/>
    </source>
</evidence>
<keyword evidence="7" id="KW-0808">Transferase</keyword>
<gene>
    <name evidence="22" type="ORF">SAMN04488541_100649</name>
</gene>
<feature type="transmembrane region" description="Helical" evidence="16">
    <location>
        <begin position="17"/>
        <end position="38"/>
    </location>
</feature>
<evidence type="ECO:0000256" key="13">
    <source>
        <dbReference type="PROSITE-ProRule" id="PRU00110"/>
    </source>
</evidence>
<keyword evidence="8 16" id="KW-0812">Transmembrane</keyword>
<dbReference type="SUPFAM" id="SSF55785">
    <property type="entry name" value="PYP-like sensor domain (PAS domain)"/>
    <property type="match status" value="3"/>
</dbReference>
<dbReference type="EMBL" id="FONY01000006">
    <property type="protein sequence ID" value="SFE75076.1"/>
    <property type="molecule type" value="Genomic_DNA"/>
</dbReference>
<feature type="domain" description="Histidine kinase" evidence="17">
    <location>
        <begin position="732"/>
        <end position="955"/>
    </location>
</feature>
<evidence type="ECO:0000256" key="6">
    <source>
        <dbReference type="ARBA" id="ARBA00022553"/>
    </source>
</evidence>
<feature type="coiled-coil region" evidence="15">
    <location>
        <begin position="438"/>
        <end position="472"/>
    </location>
</feature>
<protein>
    <recommendedName>
        <fullName evidence="3">histidine kinase</fullName>
        <ecNumber evidence="3">2.7.13.3</ecNumber>
    </recommendedName>
</protein>
<dbReference type="PROSITE" id="PS50112">
    <property type="entry name" value="PAS"/>
    <property type="match status" value="2"/>
</dbReference>
<feature type="modified residue" description="4-aspartylphosphate" evidence="14">
    <location>
        <position position="1028"/>
    </location>
</feature>
<dbReference type="NCBIfam" id="TIGR00229">
    <property type="entry name" value="sensory_box"/>
    <property type="match status" value="3"/>
</dbReference>
<evidence type="ECO:0000256" key="14">
    <source>
        <dbReference type="PROSITE-ProRule" id="PRU00169"/>
    </source>
</evidence>
<dbReference type="EC" id="2.7.13.3" evidence="3"/>
<keyword evidence="4" id="KW-1003">Cell membrane</keyword>
<dbReference type="SUPFAM" id="SSF52172">
    <property type="entry name" value="CheY-like"/>
    <property type="match status" value="1"/>
</dbReference>
<feature type="domain" description="PAC" evidence="20">
    <location>
        <begin position="532"/>
        <end position="588"/>
    </location>
</feature>
<dbReference type="CDD" id="cd00082">
    <property type="entry name" value="HisKA"/>
    <property type="match status" value="1"/>
</dbReference>
<feature type="transmembrane region" description="Helical" evidence="16">
    <location>
        <begin position="44"/>
        <end position="61"/>
    </location>
</feature>
<dbReference type="SUPFAM" id="SSF47226">
    <property type="entry name" value="Histidine-containing phosphotransfer domain, HPT domain"/>
    <property type="match status" value="1"/>
</dbReference>
<dbReference type="InterPro" id="IPR035965">
    <property type="entry name" value="PAS-like_dom_sf"/>
</dbReference>
<dbReference type="InterPro" id="IPR001789">
    <property type="entry name" value="Sig_transdc_resp-reg_receiver"/>
</dbReference>
<evidence type="ECO:0000256" key="15">
    <source>
        <dbReference type="SAM" id="Coils"/>
    </source>
</evidence>
<dbReference type="GO" id="GO:0005886">
    <property type="term" value="C:plasma membrane"/>
    <property type="evidence" value="ECO:0007669"/>
    <property type="project" value="UniProtKB-SubCell"/>
</dbReference>
<dbReference type="SMART" id="SM00388">
    <property type="entry name" value="HisKA"/>
    <property type="match status" value="1"/>
</dbReference>
<dbReference type="Gene3D" id="1.10.287.130">
    <property type="match status" value="1"/>
</dbReference>
<feature type="domain" description="PAC" evidence="20">
    <location>
        <begin position="665"/>
        <end position="715"/>
    </location>
</feature>
<evidence type="ECO:0000256" key="10">
    <source>
        <dbReference type="ARBA" id="ARBA00022840"/>
    </source>
</evidence>
<keyword evidence="10" id="KW-0067">ATP-binding</keyword>
<evidence type="ECO:0000313" key="22">
    <source>
        <dbReference type="EMBL" id="SFE75076.1"/>
    </source>
</evidence>
<dbReference type="PANTHER" id="PTHR43047">
    <property type="entry name" value="TWO-COMPONENT HISTIDINE PROTEIN KINASE"/>
    <property type="match status" value="1"/>
</dbReference>
<evidence type="ECO:0000256" key="12">
    <source>
        <dbReference type="ARBA" id="ARBA00023136"/>
    </source>
</evidence>
<dbReference type="PROSITE" id="PS50109">
    <property type="entry name" value="HIS_KIN"/>
    <property type="match status" value="1"/>
</dbReference>
<feature type="transmembrane region" description="Helical" evidence="16">
    <location>
        <begin position="144"/>
        <end position="167"/>
    </location>
</feature>
<keyword evidence="11 16" id="KW-1133">Transmembrane helix</keyword>
<dbReference type="PRINTS" id="PR00344">
    <property type="entry name" value="BCTRLSENSOR"/>
</dbReference>
<dbReference type="Pfam" id="PF08448">
    <property type="entry name" value="PAS_4"/>
    <property type="match status" value="1"/>
</dbReference>
<dbReference type="InterPro" id="IPR004358">
    <property type="entry name" value="Sig_transdc_His_kin-like_C"/>
</dbReference>
<dbReference type="Pfam" id="PF01627">
    <property type="entry name" value="Hpt"/>
    <property type="match status" value="1"/>
</dbReference>
<dbReference type="CDD" id="cd16922">
    <property type="entry name" value="HATPase_EvgS-ArcB-TorS-like"/>
    <property type="match status" value="1"/>
</dbReference>
<dbReference type="Pfam" id="PF02518">
    <property type="entry name" value="HATPase_c"/>
    <property type="match status" value="1"/>
</dbReference>
<feature type="domain" description="PAS" evidence="19">
    <location>
        <begin position="589"/>
        <end position="663"/>
    </location>
</feature>
<dbReference type="CDD" id="cd17546">
    <property type="entry name" value="REC_hyHK_CKI1_RcsC-like"/>
    <property type="match status" value="1"/>
</dbReference>
<dbReference type="InterPro" id="IPR000014">
    <property type="entry name" value="PAS"/>
</dbReference>
<name>A0A1I2D3I5_9BACT</name>
<dbReference type="SMART" id="SM00091">
    <property type="entry name" value="PAS"/>
    <property type="match status" value="3"/>
</dbReference>
<dbReference type="InterPro" id="IPR001610">
    <property type="entry name" value="PAC"/>
</dbReference>
<feature type="domain" description="PAS" evidence="19">
    <location>
        <begin position="462"/>
        <end position="532"/>
    </location>
</feature>
<dbReference type="STRING" id="1003.SAMN04488541_100649"/>
<feature type="domain" description="PAC" evidence="20">
    <location>
        <begin position="388"/>
        <end position="440"/>
    </location>
</feature>
<evidence type="ECO:0000256" key="11">
    <source>
        <dbReference type="ARBA" id="ARBA00022989"/>
    </source>
</evidence>
<evidence type="ECO:0000256" key="9">
    <source>
        <dbReference type="ARBA" id="ARBA00022777"/>
    </source>
</evidence>
<dbReference type="InterPro" id="IPR000700">
    <property type="entry name" value="PAS-assoc_C"/>
</dbReference>
<dbReference type="Pfam" id="PF00512">
    <property type="entry name" value="HisKA"/>
    <property type="match status" value="1"/>
</dbReference>
<dbReference type="Gene3D" id="3.30.450.20">
    <property type="entry name" value="PAS domain"/>
    <property type="match status" value="4"/>
</dbReference>
<dbReference type="Proteomes" id="UP000199513">
    <property type="component" value="Unassembled WGS sequence"/>
</dbReference>
<keyword evidence="6 14" id="KW-0597">Phosphoprotein</keyword>
<dbReference type="InterPro" id="IPR036641">
    <property type="entry name" value="HPT_dom_sf"/>
</dbReference>
<dbReference type="SUPFAM" id="SSF55874">
    <property type="entry name" value="ATPase domain of HSP90 chaperone/DNA topoisomerase II/histidine kinase"/>
    <property type="match status" value="1"/>
</dbReference>
<dbReference type="Gene3D" id="3.30.565.10">
    <property type="entry name" value="Histidine kinase-like ATPase, C-terminal domain"/>
    <property type="match status" value="1"/>
</dbReference>
<feature type="domain" description="Response regulatory" evidence="18">
    <location>
        <begin position="979"/>
        <end position="1094"/>
    </location>
</feature>
<evidence type="ECO:0000259" key="21">
    <source>
        <dbReference type="PROSITE" id="PS50894"/>
    </source>
</evidence>
<evidence type="ECO:0000259" key="18">
    <source>
        <dbReference type="PROSITE" id="PS50110"/>
    </source>
</evidence>
<keyword evidence="12 16" id="KW-0472">Membrane</keyword>
<dbReference type="InterPro" id="IPR013656">
    <property type="entry name" value="PAS_4"/>
</dbReference>
<feature type="transmembrane region" description="Helical" evidence="16">
    <location>
        <begin position="73"/>
        <end position="91"/>
    </location>
</feature>
<dbReference type="OrthoDB" id="9797097at2"/>
<evidence type="ECO:0000259" key="17">
    <source>
        <dbReference type="PROSITE" id="PS50109"/>
    </source>
</evidence>
<dbReference type="InterPro" id="IPR008207">
    <property type="entry name" value="Sig_transdc_His_kin_Hpt_dom"/>
</dbReference>
<dbReference type="InterPro" id="IPR013655">
    <property type="entry name" value="PAS_fold_3"/>
</dbReference>
<dbReference type="AlphaFoldDB" id="A0A1I2D3I5"/>
<evidence type="ECO:0000256" key="5">
    <source>
        <dbReference type="ARBA" id="ARBA00022519"/>
    </source>
</evidence>
<dbReference type="PROSITE" id="PS50894">
    <property type="entry name" value="HPT"/>
    <property type="match status" value="1"/>
</dbReference>
<dbReference type="InterPro" id="IPR011006">
    <property type="entry name" value="CheY-like_superfamily"/>
</dbReference>
<dbReference type="SMART" id="SM00387">
    <property type="entry name" value="HATPase_c"/>
    <property type="match status" value="1"/>
</dbReference>
<accession>A0A1I2D3I5</accession>
<dbReference type="Pfam" id="PF13426">
    <property type="entry name" value="PAS_9"/>
    <property type="match status" value="1"/>
</dbReference>
<dbReference type="CDD" id="cd00130">
    <property type="entry name" value="PAS"/>
    <property type="match status" value="2"/>
</dbReference>
<dbReference type="PROSITE" id="PS50113">
    <property type="entry name" value="PAC"/>
    <property type="match status" value="4"/>
</dbReference>
<evidence type="ECO:0000313" key="23">
    <source>
        <dbReference type="Proteomes" id="UP000199513"/>
    </source>
</evidence>
<organism evidence="22 23">
    <name type="scientific">Thermoflexibacter ruber</name>
    <dbReference type="NCBI Taxonomy" id="1003"/>
    <lineage>
        <taxon>Bacteria</taxon>
        <taxon>Pseudomonadati</taxon>
        <taxon>Bacteroidota</taxon>
        <taxon>Cytophagia</taxon>
        <taxon>Cytophagales</taxon>
        <taxon>Thermoflexibacteraceae</taxon>
        <taxon>Thermoflexibacter</taxon>
    </lineage>
</organism>
<dbReference type="InterPro" id="IPR036890">
    <property type="entry name" value="HATPase_C_sf"/>
</dbReference>
<dbReference type="InterPro" id="IPR003661">
    <property type="entry name" value="HisK_dim/P_dom"/>
</dbReference>
<feature type="domain" description="HPt" evidence="21">
    <location>
        <begin position="1145"/>
        <end position="1240"/>
    </location>
</feature>
<comment type="catalytic activity">
    <reaction evidence="1">
        <text>ATP + protein L-histidine = ADP + protein N-phospho-L-histidine.</text>
        <dbReference type="EC" id="2.7.13.3"/>
    </reaction>
</comment>
<evidence type="ECO:0000259" key="20">
    <source>
        <dbReference type="PROSITE" id="PS50113"/>
    </source>
</evidence>
<evidence type="ECO:0000256" key="3">
    <source>
        <dbReference type="ARBA" id="ARBA00012438"/>
    </source>
</evidence>
<feature type="domain" description="PAC" evidence="20">
    <location>
        <begin position="261"/>
        <end position="314"/>
    </location>
</feature>
<reference evidence="22 23" key="1">
    <citation type="submission" date="2016-10" db="EMBL/GenBank/DDBJ databases">
        <authorList>
            <person name="de Groot N.N."/>
        </authorList>
    </citation>
    <scope>NUCLEOTIDE SEQUENCE [LARGE SCALE GENOMIC DNA]</scope>
    <source>
        <strain>GEY</strain>
        <strain evidence="23">DSM 9560</strain>
    </source>
</reference>
<keyword evidence="10" id="KW-0547">Nucleotide-binding</keyword>
<dbReference type="SUPFAM" id="SSF47384">
    <property type="entry name" value="Homodimeric domain of signal transducing histidine kinase"/>
    <property type="match status" value="1"/>
</dbReference>
<dbReference type="SMART" id="SM00086">
    <property type="entry name" value="PAC"/>
    <property type="match status" value="4"/>
</dbReference>